<dbReference type="Proteomes" id="UP000551353">
    <property type="component" value="Unassembled WGS sequence"/>
</dbReference>
<organism evidence="1 2">
    <name type="scientific">Rhizobium mongolense</name>
    <dbReference type="NCBI Taxonomy" id="57676"/>
    <lineage>
        <taxon>Bacteria</taxon>
        <taxon>Pseudomonadati</taxon>
        <taxon>Pseudomonadota</taxon>
        <taxon>Alphaproteobacteria</taxon>
        <taxon>Hyphomicrobiales</taxon>
        <taxon>Rhizobiaceae</taxon>
        <taxon>Rhizobium/Agrobacterium group</taxon>
        <taxon>Rhizobium</taxon>
    </lineage>
</organism>
<evidence type="ECO:0000313" key="2">
    <source>
        <dbReference type="Proteomes" id="UP000551353"/>
    </source>
</evidence>
<protein>
    <submittedName>
        <fullName evidence="1">Uncharacterized protein</fullName>
    </submittedName>
</protein>
<comment type="caution">
    <text evidence="1">The sequence shown here is derived from an EMBL/GenBank/DDBJ whole genome shotgun (WGS) entry which is preliminary data.</text>
</comment>
<name>A0ABR6IRR8_9HYPH</name>
<sequence>MIVLGLGSCLIAITTLAAVALLDRVEANRRVISLRVL</sequence>
<proteinExistence type="predicted"/>
<accession>A0ABR6IRR8</accession>
<keyword evidence="2" id="KW-1185">Reference proteome</keyword>
<dbReference type="EMBL" id="JACIFX010000005">
    <property type="protein sequence ID" value="MBB4230602.1"/>
    <property type="molecule type" value="Genomic_DNA"/>
</dbReference>
<reference evidence="1 2" key="1">
    <citation type="submission" date="2020-08" db="EMBL/GenBank/DDBJ databases">
        <title>Genomic Encyclopedia of Type Strains, Phase IV (KMG-V): Genome sequencing to study the core and pangenomes of soil and plant-associated prokaryotes.</title>
        <authorList>
            <person name="Whitman W."/>
        </authorList>
    </citation>
    <scope>NUCLEOTIDE SEQUENCE [LARGE SCALE GENOMIC DNA]</scope>
    <source>
        <strain evidence="1 2">SEMIA 4087</strain>
    </source>
</reference>
<gene>
    <name evidence="1" type="ORF">GGD56_004455</name>
</gene>
<evidence type="ECO:0000313" key="1">
    <source>
        <dbReference type="EMBL" id="MBB4230602.1"/>
    </source>
</evidence>